<dbReference type="PROSITE" id="PS50930">
    <property type="entry name" value="HTH_LYTTR"/>
    <property type="match status" value="1"/>
</dbReference>
<dbReference type="AlphaFoldDB" id="A0A4R7D568"/>
<sequence length="240" mass="27482">MNVLIVDDEPIAQEILKKLAARVSFIEVIGCCDNAISALEFINTANPDLIFLDIQMPEMTGVEMLSMMERRGAQVIFTTAYPEYAIDGYALDATDYLLKPIPFDRFLKAVNKAHIRFKNSQQFNTKPDQAHVDMDSIWVKEGKRLVQIYLKDIVMVKAMADYMEFVMLDSRVIVHVTMSKLEELLPTPTFLRVNRSCIVKLSAIRSIQDLQIETILPKEPRISIGATYWDSVKSHFKELF</sequence>
<dbReference type="SMART" id="SM00850">
    <property type="entry name" value="LytTR"/>
    <property type="match status" value="1"/>
</dbReference>
<dbReference type="InterPro" id="IPR001789">
    <property type="entry name" value="Sig_transdc_resp-reg_receiver"/>
</dbReference>
<dbReference type="Pfam" id="PF00072">
    <property type="entry name" value="Response_reg"/>
    <property type="match status" value="1"/>
</dbReference>
<dbReference type="PANTHER" id="PTHR45526:SF1">
    <property type="entry name" value="TRANSCRIPTIONAL REGULATORY PROTEIN DCUR-RELATED"/>
    <property type="match status" value="1"/>
</dbReference>
<dbReference type="OrthoDB" id="9787344at2"/>
<dbReference type="EMBL" id="SNZV01000003">
    <property type="protein sequence ID" value="TDS14855.1"/>
    <property type="molecule type" value="Genomic_DNA"/>
</dbReference>
<dbReference type="InterPro" id="IPR007492">
    <property type="entry name" value="LytTR_DNA-bd_dom"/>
</dbReference>
<dbReference type="SUPFAM" id="SSF52172">
    <property type="entry name" value="CheY-like"/>
    <property type="match status" value="1"/>
</dbReference>
<keyword evidence="5" id="KW-1185">Reference proteome</keyword>
<evidence type="ECO:0000259" key="3">
    <source>
        <dbReference type="PROSITE" id="PS50930"/>
    </source>
</evidence>
<evidence type="ECO:0000256" key="1">
    <source>
        <dbReference type="PROSITE-ProRule" id="PRU00169"/>
    </source>
</evidence>
<reference evidence="4 5" key="1">
    <citation type="submission" date="2019-03" db="EMBL/GenBank/DDBJ databases">
        <title>Genomic Encyclopedia of Type Strains, Phase III (KMG-III): the genomes of soil and plant-associated and newly described type strains.</title>
        <authorList>
            <person name="Whitman W."/>
        </authorList>
    </citation>
    <scope>NUCLEOTIDE SEQUENCE [LARGE SCALE GENOMIC DNA]</scope>
    <source>
        <strain evidence="4 5">CGMCC 1.12801</strain>
    </source>
</reference>
<dbReference type="PROSITE" id="PS50110">
    <property type="entry name" value="RESPONSE_REGULATORY"/>
    <property type="match status" value="1"/>
</dbReference>
<dbReference type="Gene3D" id="3.40.50.2300">
    <property type="match status" value="1"/>
</dbReference>
<evidence type="ECO:0000313" key="5">
    <source>
        <dbReference type="Proteomes" id="UP000294752"/>
    </source>
</evidence>
<keyword evidence="1" id="KW-0597">Phosphoprotein</keyword>
<dbReference type="GO" id="GO:0003677">
    <property type="term" value="F:DNA binding"/>
    <property type="evidence" value="ECO:0007669"/>
    <property type="project" value="InterPro"/>
</dbReference>
<dbReference type="Proteomes" id="UP000294752">
    <property type="component" value="Unassembled WGS sequence"/>
</dbReference>
<dbReference type="Pfam" id="PF04397">
    <property type="entry name" value="LytTR"/>
    <property type="match status" value="1"/>
</dbReference>
<feature type="domain" description="HTH LytTR-type" evidence="3">
    <location>
        <begin position="137"/>
        <end position="238"/>
    </location>
</feature>
<dbReference type="InterPro" id="IPR011006">
    <property type="entry name" value="CheY-like_superfamily"/>
</dbReference>
<dbReference type="SMART" id="SM00448">
    <property type="entry name" value="REC"/>
    <property type="match status" value="1"/>
</dbReference>
<dbReference type="Gene3D" id="2.40.50.1020">
    <property type="entry name" value="LytTr DNA-binding domain"/>
    <property type="match status" value="1"/>
</dbReference>
<dbReference type="InterPro" id="IPR051271">
    <property type="entry name" value="2C-system_Tx_regulators"/>
</dbReference>
<comment type="caution">
    <text evidence="4">The sequence shown here is derived from an EMBL/GenBank/DDBJ whole genome shotgun (WGS) entry which is preliminary data.</text>
</comment>
<gene>
    <name evidence="4" type="ORF">B0I21_103355</name>
</gene>
<dbReference type="FunFam" id="3.40.50.2300:FF:000051">
    <property type="entry name" value="Two-component response regulator yehT"/>
    <property type="match status" value="1"/>
</dbReference>
<dbReference type="GO" id="GO:0000156">
    <property type="term" value="F:phosphorelay response regulator activity"/>
    <property type="evidence" value="ECO:0007669"/>
    <property type="project" value="TreeGrafter"/>
</dbReference>
<dbReference type="RefSeq" id="WP_133639880.1">
    <property type="nucleotide sequence ID" value="NZ_SNZV01000003.1"/>
</dbReference>
<evidence type="ECO:0000313" key="4">
    <source>
        <dbReference type="EMBL" id="TDS14855.1"/>
    </source>
</evidence>
<feature type="domain" description="Response regulatory" evidence="2">
    <location>
        <begin position="2"/>
        <end position="114"/>
    </location>
</feature>
<feature type="modified residue" description="4-aspartylphosphate" evidence="1">
    <location>
        <position position="53"/>
    </location>
</feature>
<evidence type="ECO:0000259" key="2">
    <source>
        <dbReference type="PROSITE" id="PS50110"/>
    </source>
</evidence>
<protein>
    <submittedName>
        <fullName evidence="4">LytTR family two component transcriptional regulator</fullName>
    </submittedName>
</protein>
<organism evidence="4 5">
    <name type="scientific">Sphingobacterium paludis</name>
    <dbReference type="NCBI Taxonomy" id="1476465"/>
    <lineage>
        <taxon>Bacteria</taxon>
        <taxon>Pseudomonadati</taxon>
        <taxon>Bacteroidota</taxon>
        <taxon>Sphingobacteriia</taxon>
        <taxon>Sphingobacteriales</taxon>
        <taxon>Sphingobacteriaceae</taxon>
        <taxon>Sphingobacterium</taxon>
    </lineage>
</organism>
<proteinExistence type="predicted"/>
<dbReference type="PANTHER" id="PTHR45526">
    <property type="entry name" value="TRANSCRIPTIONAL REGULATORY PROTEIN DPIA"/>
    <property type="match status" value="1"/>
</dbReference>
<accession>A0A4R7D568</accession>
<name>A0A4R7D568_9SPHI</name>